<dbReference type="EMBL" id="JBHSNZ010000001">
    <property type="protein sequence ID" value="MFC5806032.1"/>
    <property type="molecule type" value="Genomic_DNA"/>
</dbReference>
<accession>A0ABW1AZ41</accession>
<dbReference type="Pfam" id="PF13977">
    <property type="entry name" value="TetR_C_6"/>
    <property type="match status" value="1"/>
</dbReference>
<organism evidence="3 4">
    <name type="scientific">Streptomyces heilongjiangensis</name>
    <dbReference type="NCBI Taxonomy" id="945052"/>
    <lineage>
        <taxon>Bacteria</taxon>
        <taxon>Bacillati</taxon>
        <taxon>Actinomycetota</taxon>
        <taxon>Actinomycetes</taxon>
        <taxon>Kitasatosporales</taxon>
        <taxon>Streptomycetaceae</taxon>
        <taxon>Streptomyces</taxon>
    </lineage>
</organism>
<feature type="domain" description="BetI-type transcriptional repressor C-terminal" evidence="2">
    <location>
        <begin position="47"/>
        <end position="153"/>
    </location>
</feature>
<dbReference type="Proteomes" id="UP001596112">
    <property type="component" value="Unassembled WGS sequence"/>
</dbReference>
<evidence type="ECO:0000256" key="1">
    <source>
        <dbReference type="SAM" id="MobiDB-lite"/>
    </source>
</evidence>
<keyword evidence="4" id="KW-1185">Reference proteome</keyword>
<proteinExistence type="predicted"/>
<evidence type="ECO:0000313" key="3">
    <source>
        <dbReference type="EMBL" id="MFC5806032.1"/>
    </source>
</evidence>
<dbReference type="RefSeq" id="WP_272169780.1">
    <property type="nucleotide sequence ID" value="NZ_JAQOSL010000012.1"/>
</dbReference>
<sequence>MVPGRTGVDGDGTKGAPWPGTISPYAVESTDARAARAVGDATGLVALRRLCHEIMPLDETRLPAARGVVAFWSRAPHDPWMAAVHVTTVDRWRRMTECLAEARAAGEIRGSAPDERRAGTVLAALAGFQVDALLVPHTATPDRQRAALDDLLAFFQRDEGRRFIP</sequence>
<dbReference type="Gene3D" id="1.10.357.10">
    <property type="entry name" value="Tetracycline Repressor, domain 2"/>
    <property type="match status" value="1"/>
</dbReference>
<dbReference type="InterPro" id="IPR036271">
    <property type="entry name" value="Tet_transcr_reg_TetR-rel_C_sf"/>
</dbReference>
<dbReference type="SUPFAM" id="SSF48498">
    <property type="entry name" value="Tetracyclin repressor-like, C-terminal domain"/>
    <property type="match status" value="1"/>
</dbReference>
<name>A0ABW1AZ41_9ACTN</name>
<reference evidence="4" key="1">
    <citation type="journal article" date="2019" name="Int. J. Syst. Evol. Microbiol.">
        <title>The Global Catalogue of Microorganisms (GCM) 10K type strain sequencing project: providing services to taxonomists for standard genome sequencing and annotation.</title>
        <authorList>
            <consortium name="The Broad Institute Genomics Platform"/>
            <consortium name="The Broad Institute Genome Sequencing Center for Infectious Disease"/>
            <person name="Wu L."/>
            <person name="Ma J."/>
        </authorList>
    </citation>
    <scope>NUCLEOTIDE SEQUENCE [LARGE SCALE GENOMIC DNA]</scope>
    <source>
        <strain evidence="4">JCM 9918</strain>
    </source>
</reference>
<evidence type="ECO:0000259" key="2">
    <source>
        <dbReference type="Pfam" id="PF13977"/>
    </source>
</evidence>
<gene>
    <name evidence="3" type="ORF">ACFQGO_00615</name>
</gene>
<comment type="caution">
    <text evidence="3">The sequence shown here is derived from an EMBL/GenBank/DDBJ whole genome shotgun (WGS) entry which is preliminary data.</text>
</comment>
<evidence type="ECO:0000313" key="4">
    <source>
        <dbReference type="Proteomes" id="UP001596112"/>
    </source>
</evidence>
<protein>
    <submittedName>
        <fullName evidence="3">TetR family transcriptional regulator C-terminal domain-containing protein</fullName>
    </submittedName>
</protein>
<feature type="region of interest" description="Disordered" evidence="1">
    <location>
        <begin position="1"/>
        <end position="22"/>
    </location>
</feature>
<dbReference type="InterPro" id="IPR039538">
    <property type="entry name" value="BetI_C"/>
</dbReference>